<protein>
    <submittedName>
        <fullName evidence="5">Peptidase family S51</fullName>
    </submittedName>
</protein>
<dbReference type="GO" id="GO:0008236">
    <property type="term" value="F:serine-type peptidase activity"/>
    <property type="evidence" value="ECO:0007669"/>
    <property type="project" value="UniProtKB-KW"/>
</dbReference>
<keyword evidence="6" id="KW-1185">Reference proteome</keyword>
<keyword evidence="2" id="KW-0645">Protease</keyword>
<reference evidence="5 6" key="1">
    <citation type="submission" date="2015-02" db="EMBL/GenBank/DDBJ databases">
        <title>Draft genome sequences of ten Microbacterium spp. with emphasis on heavy metal contaminated environments.</title>
        <authorList>
            <person name="Corretto E."/>
        </authorList>
    </citation>
    <scope>NUCLEOTIDE SEQUENCE [LARGE SCALE GENOMIC DNA]</scope>
    <source>
        <strain evidence="5 6">DSM 8608</strain>
    </source>
</reference>
<keyword evidence="4" id="KW-0720">Serine protease</keyword>
<organism evidence="5 6">
    <name type="scientific">Microbacterium trichothecenolyticum</name>
    <name type="common">Aureobacterium trichothecenolyticum</name>
    <dbReference type="NCBI Taxonomy" id="69370"/>
    <lineage>
        <taxon>Bacteria</taxon>
        <taxon>Bacillati</taxon>
        <taxon>Actinomycetota</taxon>
        <taxon>Actinomycetes</taxon>
        <taxon>Micrococcales</taxon>
        <taxon>Microbacteriaceae</taxon>
        <taxon>Microbacterium</taxon>
    </lineage>
</organism>
<evidence type="ECO:0000256" key="3">
    <source>
        <dbReference type="ARBA" id="ARBA00022801"/>
    </source>
</evidence>
<gene>
    <name evidence="5" type="ORF">RS82_03579</name>
</gene>
<evidence type="ECO:0000256" key="1">
    <source>
        <dbReference type="ARBA" id="ARBA00006534"/>
    </source>
</evidence>
<proteinExistence type="inferred from homology"/>
<dbReference type="RefSeq" id="WP_045301887.1">
    <property type="nucleotide sequence ID" value="NZ_JYJA01000040.1"/>
</dbReference>
<dbReference type="Gene3D" id="3.40.50.880">
    <property type="match status" value="1"/>
</dbReference>
<evidence type="ECO:0000256" key="2">
    <source>
        <dbReference type="ARBA" id="ARBA00022670"/>
    </source>
</evidence>
<evidence type="ECO:0000313" key="6">
    <source>
        <dbReference type="Proteomes" id="UP000034098"/>
    </source>
</evidence>
<dbReference type="OrthoDB" id="3373764at2"/>
<dbReference type="InterPro" id="IPR005320">
    <property type="entry name" value="Peptidase_S51"/>
</dbReference>
<evidence type="ECO:0000256" key="4">
    <source>
        <dbReference type="ARBA" id="ARBA00022825"/>
    </source>
</evidence>
<comment type="caution">
    <text evidence="5">The sequence shown here is derived from an EMBL/GenBank/DDBJ whole genome shotgun (WGS) entry which is preliminary data.</text>
</comment>
<dbReference type="InterPro" id="IPR029062">
    <property type="entry name" value="Class_I_gatase-like"/>
</dbReference>
<evidence type="ECO:0000313" key="5">
    <source>
        <dbReference type="EMBL" id="KJL40253.1"/>
    </source>
</evidence>
<dbReference type="AlphaFoldDB" id="A0A0M2H1G5"/>
<dbReference type="SUPFAM" id="SSF52317">
    <property type="entry name" value="Class I glutamine amidotransferase-like"/>
    <property type="match status" value="1"/>
</dbReference>
<accession>A0A0M2H1G5</accession>
<dbReference type="PATRIC" id="fig|69370.6.peg.3643"/>
<name>A0A0M2H1G5_MICTR</name>
<keyword evidence="3" id="KW-0378">Hydrolase</keyword>
<comment type="similarity">
    <text evidence="1">Belongs to the peptidase S51 family.</text>
</comment>
<dbReference type="GO" id="GO:0006508">
    <property type="term" value="P:proteolysis"/>
    <property type="evidence" value="ECO:0007669"/>
    <property type="project" value="UniProtKB-KW"/>
</dbReference>
<dbReference type="Proteomes" id="UP000034098">
    <property type="component" value="Unassembled WGS sequence"/>
</dbReference>
<dbReference type="EMBL" id="JYJA01000040">
    <property type="protein sequence ID" value="KJL40253.1"/>
    <property type="molecule type" value="Genomic_DNA"/>
</dbReference>
<dbReference type="Pfam" id="PF03575">
    <property type="entry name" value="Peptidase_S51"/>
    <property type="match status" value="1"/>
</dbReference>
<sequence>MKLLLTSGGVTNDSIRTALVGLLGRPIEESNALLVPTAQWGQPMCSPETVWRTVAGRWDDEVGLVDLGWKSIGTLELTALPTIGEDRWIPWVRDADVLLVDGGEAVYLAHWMRESGMADLLPSLTDTVWVGVSAGSMVMTPRIGRQFVDWRPDGTDETLGVVDFSIFPHLDYPGWSSNSTESAHRWAATIAGPAYAIDEQTAISVVDGTVEVISEGNWEYFD</sequence>